<keyword evidence="1" id="KW-0233">DNA recombination</keyword>
<dbReference type="InterPro" id="IPR011010">
    <property type="entry name" value="DNA_brk_join_enz"/>
</dbReference>
<dbReference type="EMBL" id="CADCUD010000259">
    <property type="protein sequence ID" value="CAA9365440.1"/>
    <property type="molecule type" value="Genomic_DNA"/>
</dbReference>
<dbReference type="InterPro" id="IPR013762">
    <property type="entry name" value="Integrase-like_cat_sf"/>
</dbReference>
<reference evidence="2" key="1">
    <citation type="submission" date="2020-02" db="EMBL/GenBank/DDBJ databases">
        <authorList>
            <person name="Meier V. D."/>
        </authorList>
    </citation>
    <scope>NUCLEOTIDE SEQUENCE</scope>
    <source>
        <strain evidence="2">AVDCRST_MAG46</strain>
    </source>
</reference>
<evidence type="ECO:0008006" key="3">
    <source>
        <dbReference type="Google" id="ProtNLM"/>
    </source>
</evidence>
<evidence type="ECO:0000256" key="1">
    <source>
        <dbReference type="ARBA" id="ARBA00023172"/>
    </source>
</evidence>
<sequence>MSAAMVAARSAEVAAADRMAAAHVSERTQTRAAKTAARYDRWAEANNQPQVPRADPGALTRWLHAHLDLWGHGTMSVYVDDLRRAQMTAGGPDPTRGMVRDYLSAVGRTKWRRTLPRVVALDLAEMARAAERDLHSEQPGGRVLELRGAVAVLLTRALDMPLARVACIEVDTITVTSAGLQLTVPPHRGVGRNKAAMAAQALLLTRTGAALDPVAAVEELLELLPVGTTRLLGFGLRRTGGRQVPAPTDAKTPQLVSRIRTQLAAAARRAGLDRAALGQDGCGSGLNDADAGWLLAHLNPSLVRQLRDLTYGLLGAATASRHAGLADLRIRDLEATDTGWAVRFRQEKNNPEGIEELVRVRPVDHEADDNDRCPAWCPACALDRWLLVMRRSWRVERGLLLPAMHAGRGPSGPLDDWYGTQILQRLLGRDDVSTRSMRAGTITALRAEGAEFRAIADVSGHRSMPQLTRYLRIVDPHSGQYHPPL</sequence>
<name>A0A6J4MPS5_9ACTN</name>
<proteinExistence type="predicted"/>
<accession>A0A6J4MPS5</accession>
<evidence type="ECO:0000313" key="2">
    <source>
        <dbReference type="EMBL" id="CAA9365440.1"/>
    </source>
</evidence>
<dbReference type="AlphaFoldDB" id="A0A6J4MPS5"/>
<dbReference type="Gene3D" id="1.10.443.10">
    <property type="entry name" value="Intergrase catalytic core"/>
    <property type="match status" value="1"/>
</dbReference>
<protein>
    <recommendedName>
        <fullName evidence="3">Tyr recombinase domain-containing protein</fullName>
    </recommendedName>
</protein>
<dbReference type="GO" id="GO:0006310">
    <property type="term" value="P:DNA recombination"/>
    <property type="evidence" value="ECO:0007669"/>
    <property type="project" value="UniProtKB-KW"/>
</dbReference>
<organism evidence="2">
    <name type="scientific">uncultured Nocardioidaceae bacterium</name>
    <dbReference type="NCBI Taxonomy" id="253824"/>
    <lineage>
        <taxon>Bacteria</taxon>
        <taxon>Bacillati</taxon>
        <taxon>Actinomycetota</taxon>
        <taxon>Actinomycetes</taxon>
        <taxon>Propionibacteriales</taxon>
        <taxon>Nocardioidaceae</taxon>
        <taxon>environmental samples</taxon>
    </lineage>
</organism>
<dbReference type="SUPFAM" id="SSF56349">
    <property type="entry name" value="DNA breaking-rejoining enzymes"/>
    <property type="match status" value="1"/>
</dbReference>
<dbReference type="GO" id="GO:0015074">
    <property type="term" value="P:DNA integration"/>
    <property type="evidence" value="ECO:0007669"/>
    <property type="project" value="InterPro"/>
</dbReference>
<gene>
    <name evidence="2" type="ORF">AVDCRST_MAG46-3665</name>
</gene>
<dbReference type="GO" id="GO:0003677">
    <property type="term" value="F:DNA binding"/>
    <property type="evidence" value="ECO:0007669"/>
    <property type="project" value="InterPro"/>
</dbReference>